<comment type="subunit">
    <text evidence="5">The complex is composed of two ATP-binding proteins (ModC), two transmembrane proteins (ModB) and a solute-binding protein (ModA).</text>
</comment>
<dbReference type="AlphaFoldDB" id="A0A4R3V812"/>
<dbReference type="PANTHER" id="PTHR30632:SF0">
    <property type="entry name" value="SULFATE-BINDING PROTEIN"/>
    <property type="match status" value="1"/>
</dbReference>
<dbReference type="Pfam" id="PF13531">
    <property type="entry name" value="SBP_bac_11"/>
    <property type="match status" value="1"/>
</dbReference>
<feature type="binding site" evidence="6">
    <location>
        <position position="32"/>
    </location>
    <ligand>
        <name>molybdate</name>
        <dbReference type="ChEBI" id="CHEBI:36264"/>
    </ligand>
</feature>
<accession>A0A4R3V812</accession>
<dbReference type="GO" id="GO:0046872">
    <property type="term" value="F:metal ion binding"/>
    <property type="evidence" value="ECO:0007669"/>
    <property type="project" value="UniProtKB-KW"/>
</dbReference>
<feature type="chain" id="PRO_5020219589" evidence="7">
    <location>
        <begin position="23"/>
        <end position="250"/>
    </location>
</feature>
<dbReference type="PANTHER" id="PTHR30632">
    <property type="entry name" value="MOLYBDATE-BINDING PERIPLASMIC PROTEIN"/>
    <property type="match status" value="1"/>
</dbReference>
<organism evidence="8 9">
    <name type="scientific">Paracandidimonas soli</name>
    <dbReference type="NCBI Taxonomy" id="1917182"/>
    <lineage>
        <taxon>Bacteria</taxon>
        <taxon>Pseudomonadati</taxon>
        <taxon>Pseudomonadota</taxon>
        <taxon>Betaproteobacteria</taxon>
        <taxon>Burkholderiales</taxon>
        <taxon>Alcaligenaceae</taxon>
        <taxon>Paracandidimonas</taxon>
    </lineage>
</organism>
<feature type="binding site" evidence="6">
    <location>
        <position position="169"/>
    </location>
    <ligand>
        <name>molybdate</name>
        <dbReference type="ChEBI" id="CHEBI:36264"/>
    </ligand>
</feature>
<dbReference type="InterPro" id="IPR050682">
    <property type="entry name" value="ModA/WtpA"/>
</dbReference>
<dbReference type="GO" id="GO:1901359">
    <property type="term" value="F:tungstate binding"/>
    <property type="evidence" value="ECO:0007669"/>
    <property type="project" value="UniProtKB-ARBA"/>
</dbReference>
<comment type="similarity">
    <text evidence="1">Belongs to the bacterial solute-binding protein ModA family.</text>
</comment>
<keyword evidence="2 6" id="KW-0500">Molybdenum</keyword>
<evidence type="ECO:0000256" key="4">
    <source>
        <dbReference type="ARBA" id="ARBA00022729"/>
    </source>
</evidence>
<sequence>MNFKRLALSTVFSFAALTAAHAAEVTVGAAASLTNAFKAVAEQYESENPDVKVNLTFGASDVVLQQILNGAPIDIFASADQKSMDKAAEGKAIDPATRTDFVRNEVVLITPKDASVEIKSLADLKNEKVTRITIGNPETVPVGRYTKASLEKSGDWAAVESKLLMAQNVRQALDYVVRGEVDAGFVFGTDAAVAADKVNKVLSVETPEPVLYPISLTTRDKRSEKAQEFKDYVLSGKGQEILARFGFQKP</sequence>
<dbReference type="Gene3D" id="3.40.190.10">
    <property type="entry name" value="Periplasmic binding protein-like II"/>
    <property type="match status" value="2"/>
</dbReference>
<keyword evidence="3 6" id="KW-0479">Metal-binding</keyword>
<evidence type="ECO:0000256" key="3">
    <source>
        <dbReference type="ARBA" id="ARBA00022723"/>
    </source>
</evidence>
<reference evidence="8 9" key="1">
    <citation type="submission" date="2019-03" db="EMBL/GenBank/DDBJ databases">
        <title>Genomic Encyclopedia of Type Strains, Phase IV (KMG-IV): sequencing the most valuable type-strain genomes for metagenomic binning, comparative biology and taxonomic classification.</title>
        <authorList>
            <person name="Goeker M."/>
        </authorList>
    </citation>
    <scope>NUCLEOTIDE SEQUENCE [LARGE SCALE GENOMIC DNA]</scope>
    <source>
        <strain evidence="8 9">DSM 100048</strain>
    </source>
</reference>
<protein>
    <submittedName>
        <fullName evidence="8">Molybdate transport system substrate-binding protein</fullName>
    </submittedName>
</protein>
<dbReference type="EMBL" id="SMBX01000005">
    <property type="protein sequence ID" value="TCU98544.1"/>
    <property type="molecule type" value="Genomic_DNA"/>
</dbReference>
<dbReference type="InterPro" id="IPR005950">
    <property type="entry name" value="ModA"/>
</dbReference>
<evidence type="ECO:0000313" key="9">
    <source>
        <dbReference type="Proteomes" id="UP000294692"/>
    </source>
</evidence>
<evidence type="ECO:0000256" key="2">
    <source>
        <dbReference type="ARBA" id="ARBA00022505"/>
    </source>
</evidence>
<evidence type="ECO:0000256" key="5">
    <source>
        <dbReference type="ARBA" id="ARBA00062515"/>
    </source>
</evidence>
<evidence type="ECO:0000313" key="8">
    <source>
        <dbReference type="EMBL" id="TCU98544.1"/>
    </source>
</evidence>
<name>A0A4R3V812_9BURK</name>
<dbReference type="GO" id="GO:0015689">
    <property type="term" value="P:molybdate ion transport"/>
    <property type="evidence" value="ECO:0007669"/>
    <property type="project" value="InterPro"/>
</dbReference>
<comment type="caution">
    <text evidence="8">The sequence shown here is derived from an EMBL/GenBank/DDBJ whole genome shotgun (WGS) entry which is preliminary data.</text>
</comment>
<dbReference type="SUPFAM" id="SSF53850">
    <property type="entry name" value="Periplasmic binding protein-like II"/>
    <property type="match status" value="1"/>
</dbReference>
<dbReference type="GO" id="GO:0030973">
    <property type="term" value="F:molybdate ion binding"/>
    <property type="evidence" value="ECO:0007669"/>
    <property type="project" value="TreeGrafter"/>
</dbReference>
<feature type="signal peptide" evidence="7">
    <location>
        <begin position="1"/>
        <end position="22"/>
    </location>
</feature>
<dbReference type="Proteomes" id="UP000294692">
    <property type="component" value="Unassembled WGS sequence"/>
</dbReference>
<gene>
    <name evidence="8" type="ORF">EV686_105246</name>
</gene>
<dbReference type="NCBIfam" id="TIGR01256">
    <property type="entry name" value="modA"/>
    <property type="match status" value="1"/>
</dbReference>
<dbReference type="FunFam" id="3.40.190.10:FF:000035">
    <property type="entry name" value="Molybdate ABC transporter substrate-binding protein"/>
    <property type="match status" value="1"/>
</dbReference>
<dbReference type="OrthoDB" id="9785015at2"/>
<evidence type="ECO:0000256" key="1">
    <source>
        <dbReference type="ARBA" id="ARBA00009175"/>
    </source>
</evidence>
<proteinExistence type="inferred from homology"/>
<evidence type="ECO:0000256" key="6">
    <source>
        <dbReference type="PIRSR" id="PIRSR004846-1"/>
    </source>
</evidence>
<feature type="binding site" evidence="6">
    <location>
        <position position="60"/>
    </location>
    <ligand>
        <name>molybdate</name>
        <dbReference type="ChEBI" id="CHEBI:36264"/>
    </ligand>
</feature>
<keyword evidence="4 7" id="KW-0732">Signal</keyword>
<keyword evidence="9" id="KW-1185">Reference proteome</keyword>
<dbReference type="RefSeq" id="WP_132477199.1">
    <property type="nucleotide sequence ID" value="NZ_JBEBWM010000044.1"/>
</dbReference>
<evidence type="ECO:0000256" key="7">
    <source>
        <dbReference type="SAM" id="SignalP"/>
    </source>
</evidence>
<dbReference type="PIRSF" id="PIRSF004846">
    <property type="entry name" value="ModA"/>
    <property type="match status" value="1"/>
</dbReference>